<sequence>MVQSIEFNINLPTPLNISPPDRLFNMEETAYACSVPSSKEPYAKNMGDLPLEVKRIEVSGSECGFDGFMAHTCKGFSLEPGDSTKLLISYQSDFSAAMVHGDLELGLTSGILVIPMKACLPLYMFNLCKKNSILDAVEEIICSSPCHFLFMFLIYLVAYFLK</sequence>
<reference evidence="3" key="2">
    <citation type="journal article" date="2023" name="Int. J. Mol. Sci.">
        <title>De Novo Assembly and Annotation of 11 Diverse Shrub Willow (Salix) Genomes Reveals Novel Gene Organization in Sex-Linked Regions.</title>
        <authorList>
            <person name="Hyden B."/>
            <person name="Feng K."/>
            <person name="Yates T.B."/>
            <person name="Jawdy S."/>
            <person name="Cereghino C."/>
            <person name="Smart L.B."/>
            <person name="Muchero W."/>
        </authorList>
    </citation>
    <scope>NUCLEOTIDE SEQUENCE</scope>
    <source>
        <tissue evidence="3">Shoot tip</tissue>
    </source>
</reference>
<dbReference type="PANTHER" id="PTHR22050:SF0">
    <property type="entry name" value="TRANSMEMBRANE PROTEIN 131 HOMOLOG"/>
    <property type="match status" value="1"/>
</dbReference>
<dbReference type="PANTHER" id="PTHR22050">
    <property type="entry name" value="RW1 PROTEIN HOMOLOG"/>
    <property type="match status" value="1"/>
</dbReference>
<feature type="transmembrane region" description="Helical" evidence="1">
    <location>
        <begin position="140"/>
        <end position="161"/>
    </location>
</feature>
<comment type="caution">
    <text evidence="3">The sequence shown here is derived from an EMBL/GenBank/DDBJ whole genome shotgun (WGS) entry which is preliminary data.</text>
</comment>
<dbReference type="Pfam" id="PF24501">
    <property type="entry name" value="Ig_TMEM131L_5"/>
    <property type="match status" value="1"/>
</dbReference>
<dbReference type="EMBL" id="JAPFFK010000002">
    <property type="protein sequence ID" value="KAJ6774427.1"/>
    <property type="molecule type" value="Genomic_DNA"/>
</dbReference>
<dbReference type="OrthoDB" id="168404at2759"/>
<keyword evidence="1" id="KW-0472">Membrane</keyword>
<gene>
    <name evidence="3" type="ORF">OIU79_017767</name>
</gene>
<organism evidence="3 4">
    <name type="scientific">Salix purpurea</name>
    <name type="common">Purple osier willow</name>
    <dbReference type="NCBI Taxonomy" id="77065"/>
    <lineage>
        <taxon>Eukaryota</taxon>
        <taxon>Viridiplantae</taxon>
        <taxon>Streptophyta</taxon>
        <taxon>Embryophyta</taxon>
        <taxon>Tracheophyta</taxon>
        <taxon>Spermatophyta</taxon>
        <taxon>Magnoliopsida</taxon>
        <taxon>eudicotyledons</taxon>
        <taxon>Gunneridae</taxon>
        <taxon>Pentapetalae</taxon>
        <taxon>rosids</taxon>
        <taxon>fabids</taxon>
        <taxon>Malpighiales</taxon>
        <taxon>Salicaceae</taxon>
        <taxon>Saliceae</taxon>
        <taxon>Salix</taxon>
    </lineage>
</organism>
<dbReference type="InterPro" id="IPR039877">
    <property type="entry name" value="TMEM131-like"/>
</dbReference>
<evidence type="ECO:0000259" key="2">
    <source>
        <dbReference type="Pfam" id="PF24501"/>
    </source>
</evidence>
<reference evidence="3" key="1">
    <citation type="submission" date="2022-11" db="EMBL/GenBank/DDBJ databases">
        <authorList>
            <person name="Hyden B.L."/>
            <person name="Feng K."/>
            <person name="Yates T."/>
            <person name="Jawdy S."/>
            <person name="Smart L.B."/>
            <person name="Muchero W."/>
        </authorList>
    </citation>
    <scope>NUCLEOTIDE SEQUENCE</scope>
    <source>
        <tissue evidence="3">Shoot tip</tissue>
    </source>
</reference>
<dbReference type="Proteomes" id="UP001151532">
    <property type="component" value="Chromosome 5"/>
</dbReference>
<feature type="transmembrane region" description="Helical" evidence="1">
    <location>
        <begin position="105"/>
        <end position="128"/>
    </location>
</feature>
<name>A0A9Q0WWC8_SALPP</name>
<evidence type="ECO:0000313" key="4">
    <source>
        <dbReference type="Proteomes" id="UP001151532"/>
    </source>
</evidence>
<dbReference type="GO" id="GO:0016020">
    <property type="term" value="C:membrane"/>
    <property type="evidence" value="ECO:0007669"/>
    <property type="project" value="TreeGrafter"/>
</dbReference>
<keyword evidence="4" id="KW-1185">Reference proteome</keyword>
<protein>
    <submittedName>
        <fullName evidence="3">TRANSMEMBRANE PROTEIN 131-like protein</fullName>
    </submittedName>
</protein>
<evidence type="ECO:0000256" key="1">
    <source>
        <dbReference type="SAM" id="Phobius"/>
    </source>
</evidence>
<feature type="domain" description="TMEM131L fifth Ig-like" evidence="2">
    <location>
        <begin position="45"/>
        <end position="108"/>
    </location>
</feature>
<keyword evidence="1" id="KW-1133">Transmembrane helix</keyword>
<accession>A0A9Q0WWC8</accession>
<dbReference type="InterPro" id="IPR055437">
    <property type="entry name" value="TMEM131L_Ig_5"/>
</dbReference>
<dbReference type="AlphaFoldDB" id="A0A9Q0WWC8"/>
<keyword evidence="1 3" id="KW-0812">Transmembrane</keyword>
<evidence type="ECO:0000313" key="3">
    <source>
        <dbReference type="EMBL" id="KAJ6774427.1"/>
    </source>
</evidence>
<proteinExistence type="predicted"/>